<dbReference type="RefSeq" id="XP_066672080.1">
    <property type="nucleotide sequence ID" value="XM_066808462.1"/>
</dbReference>
<comment type="caution">
    <text evidence="1">The sequence shown here is derived from an EMBL/GenBank/DDBJ whole genome shotgun (WGS) entry which is preliminary data.</text>
</comment>
<keyword evidence="2" id="KW-1185">Reference proteome</keyword>
<dbReference type="GeneID" id="92041522"/>
<organism evidence="1 2">
    <name type="scientific">Apiospora hydei</name>
    <dbReference type="NCBI Taxonomy" id="1337664"/>
    <lineage>
        <taxon>Eukaryota</taxon>
        <taxon>Fungi</taxon>
        <taxon>Dikarya</taxon>
        <taxon>Ascomycota</taxon>
        <taxon>Pezizomycotina</taxon>
        <taxon>Sordariomycetes</taxon>
        <taxon>Xylariomycetidae</taxon>
        <taxon>Amphisphaeriales</taxon>
        <taxon>Apiosporaceae</taxon>
        <taxon>Apiospora</taxon>
    </lineage>
</organism>
<evidence type="ECO:0000313" key="1">
    <source>
        <dbReference type="EMBL" id="KAK8089186.1"/>
    </source>
</evidence>
<evidence type="ECO:0000313" key="2">
    <source>
        <dbReference type="Proteomes" id="UP001433268"/>
    </source>
</evidence>
<accession>A0ABR1X1B4</accession>
<name>A0ABR1X1B4_9PEZI</name>
<proteinExistence type="predicted"/>
<dbReference type="Proteomes" id="UP001433268">
    <property type="component" value="Unassembled WGS sequence"/>
</dbReference>
<protein>
    <submittedName>
        <fullName evidence="1">Uncharacterized protein</fullName>
    </submittedName>
</protein>
<dbReference type="EMBL" id="JAQQWN010000004">
    <property type="protein sequence ID" value="KAK8089186.1"/>
    <property type="molecule type" value="Genomic_DNA"/>
</dbReference>
<gene>
    <name evidence="1" type="ORF">PG997_004147</name>
</gene>
<sequence length="118" mass="12792">MALQQPNADWALTSSEASGAFSIGCYPRSGGMKTPLRKRAELQAGRASGVYPLWISDDANSTPDLFGVCSLRPQKVDDRDRGAQELTVPSTSYLRFCIRLEQAAIAYALGWAPCLPLV</sequence>
<reference evidence="1 2" key="1">
    <citation type="submission" date="2023-01" db="EMBL/GenBank/DDBJ databases">
        <title>Analysis of 21 Apiospora genomes using comparative genomics revels a genus with tremendous synthesis potential of carbohydrate active enzymes and secondary metabolites.</title>
        <authorList>
            <person name="Sorensen T."/>
        </authorList>
    </citation>
    <scope>NUCLEOTIDE SEQUENCE [LARGE SCALE GENOMIC DNA]</scope>
    <source>
        <strain evidence="1 2">CBS 114990</strain>
    </source>
</reference>